<evidence type="ECO:0000313" key="2">
    <source>
        <dbReference type="Proteomes" id="UP001165960"/>
    </source>
</evidence>
<reference evidence="1" key="1">
    <citation type="submission" date="2022-04" db="EMBL/GenBank/DDBJ databases">
        <title>Genome of the entomopathogenic fungus Entomophthora muscae.</title>
        <authorList>
            <person name="Elya C."/>
            <person name="Lovett B.R."/>
            <person name="Lee E."/>
            <person name="Macias A.M."/>
            <person name="Hajek A.E."/>
            <person name="De Bivort B.L."/>
            <person name="Kasson M.T."/>
            <person name="De Fine Licht H.H."/>
            <person name="Stajich J.E."/>
        </authorList>
    </citation>
    <scope>NUCLEOTIDE SEQUENCE</scope>
    <source>
        <strain evidence="1">Berkeley</strain>
    </source>
</reference>
<accession>A0ACC2SGP9</accession>
<name>A0ACC2SGP9_9FUNG</name>
<protein>
    <submittedName>
        <fullName evidence="1">Uncharacterized protein</fullName>
    </submittedName>
</protein>
<evidence type="ECO:0000313" key="1">
    <source>
        <dbReference type="EMBL" id="KAJ9061421.1"/>
    </source>
</evidence>
<proteinExistence type="predicted"/>
<comment type="caution">
    <text evidence="1">The sequence shown here is derived from an EMBL/GenBank/DDBJ whole genome shotgun (WGS) entry which is preliminary data.</text>
</comment>
<dbReference type="Proteomes" id="UP001165960">
    <property type="component" value="Unassembled WGS sequence"/>
</dbReference>
<keyword evidence="2" id="KW-1185">Reference proteome</keyword>
<sequence length="172" mass="18781">MTPPHTPRPNCLQESVATDESTSTQPQSCGGLFLLGLRAVCPQVLKNPPQVGSLTSVPFLPILDKSASVPPEVLEIPSPIASCTPWVVTGLVLMGLNCYFPQLSPVSSFCSSLRAAIPVLHWVASWWFLLPGWEPNLVSLAPLSHTNLPRQRLCWYPLIGQHHKKFLKIVAA</sequence>
<dbReference type="EMBL" id="QTSX02005070">
    <property type="protein sequence ID" value="KAJ9061421.1"/>
    <property type="molecule type" value="Genomic_DNA"/>
</dbReference>
<gene>
    <name evidence="1" type="ORF">DSO57_1020911</name>
</gene>
<organism evidence="1 2">
    <name type="scientific">Entomophthora muscae</name>
    <dbReference type="NCBI Taxonomy" id="34485"/>
    <lineage>
        <taxon>Eukaryota</taxon>
        <taxon>Fungi</taxon>
        <taxon>Fungi incertae sedis</taxon>
        <taxon>Zoopagomycota</taxon>
        <taxon>Entomophthoromycotina</taxon>
        <taxon>Entomophthoromycetes</taxon>
        <taxon>Entomophthorales</taxon>
        <taxon>Entomophthoraceae</taxon>
        <taxon>Entomophthora</taxon>
    </lineage>
</organism>